<dbReference type="EMBL" id="ASPP01023712">
    <property type="protein sequence ID" value="ETO10025.1"/>
    <property type="molecule type" value="Genomic_DNA"/>
</dbReference>
<feature type="non-terminal residue" evidence="3">
    <location>
        <position position="160"/>
    </location>
</feature>
<dbReference type="Gene3D" id="2.130.10.10">
    <property type="entry name" value="YVTN repeat-like/Quinoprotein amine dehydrogenase"/>
    <property type="match status" value="1"/>
</dbReference>
<dbReference type="OrthoDB" id="2306at2759"/>
<dbReference type="InterPro" id="IPR015943">
    <property type="entry name" value="WD40/YVTN_repeat-like_dom_sf"/>
</dbReference>
<evidence type="ECO:0000256" key="2">
    <source>
        <dbReference type="SAM" id="Phobius"/>
    </source>
</evidence>
<name>X6MAG8_RETFI</name>
<keyword evidence="2" id="KW-1133">Transmembrane helix</keyword>
<dbReference type="PANTHER" id="PTHR19879:SF9">
    <property type="entry name" value="TRANSCRIPTION INITIATION FACTOR TFIID SUBUNIT 5"/>
    <property type="match status" value="1"/>
</dbReference>
<keyword evidence="1" id="KW-0853">WD repeat</keyword>
<sequence length="160" mass="18673">MFCCCWQHFRLTLLKKHQLTLQSTNNELYCVAVNNARTRFVVGQSNETLCRLFDVDSGKELSFCPSFFVLFYFVLLLFFFIIISSQFFLFFIDQVCCRGHQRPVRCVSFSPNEFAFASGSEDSSVIIWNVASNNKLTQKLKTNYKPYSKTSSNYKHFLNN</sequence>
<dbReference type="AlphaFoldDB" id="X6MAG8"/>
<comment type="caution">
    <text evidence="3">The sequence shown here is derived from an EMBL/GenBank/DDBJ whole genome shotgun (WGS) entry which is preliminary data.</text>
</comment>
<feature type="transmembrane region" description="Helical" evidence="2">
    <location>
        <begin position="67"/>
        <end position="92"/>
    </location>
</feature>
<accession>X6MAG8</accession>
<dbReference type="PROSITE" id="PS50082">
    <property type="entry name" value="WD_REPEATS_2"/>
    <property type="match status" value="1"/>
</dbReference>
<reference evidence="3 4" key="1">
    <citation type="journal article" date="2013" name="Curr. Biol.">
        <title>The Genome of the Foraminiferan Reticulomyxa filosa.</title>
        <authorList>
            <person name="Glockner G."/>
            <person name="Hulsmann N."/>
            <person name="Schleicher M."/>
            <person name="Noegel A.A."/>
            <person name="Eichinger L."/>
            <person name="Gallinger C."/>
            <person name="Pawlowski J."/>
            <person name="Sierra R."/>
            <person name="Euteneuer U."/>
            <person name="Pillet L."/>
            <person name="Moustafa A."/>
            <person name="Platzer M."/>
            <person name="Groth M."/>
            <person name="Szafranski K."/>
            <person name="Schliwa M."/>
        </authorList>
    </citation>
    <scope>NUCLEOTIDE SEQUENCE [LARGE SCALE GENOMIC DNA]</scope>
</reference>
<keyword evidence="2" id="KW-0812">Transmembrane</keyword>
<gene>
    <name evidence="3" type="ORF">RFI_27352</name>
</gene>
<organism evidence="3 4">
    <name type="scientific">Reticulomyxa filosa</name>
    <dbReference type="NCBI Taxonomy" id="46433"/>
    <lineage>
        <taxon>Eukaryota</taxon>
        <taxon>Sar</taxon>
        <taxon>Rhizaria</taxon>
        <taxon>Retaria</taxon>
        <taxon>Foraminifera</taxon>
        <taxon>Monothalamids</taxon>
        <taxon>Reticulomyxidae</taxon>
        <taxon>Reticulomyxa</taxon>
    </lineage>
</organism>
<dbReference type="Pfam" id="PF00400">
    <property type="entry name" value="WD40"/>
    <property type="match status" value="1"/>
</dbReference>
<evidence type="ECO:0000313" key="3">
    <source>
        <dbReference type="EMBL" id="ETO10025.1"/>
    </source>
</evidence>
<dbReference type="PROSITE" id="PS50294">
    <property type="entry name" value="WD_REPEATS_REGION"/>
    <property type="match status" value="1"/>
</dbReference>
<keyword evidence="2" id="KW-0472">Membrane</keyword>
<dbReference type="PANTHER" id="PTHR19879">
    <property type="entry name" value="TRANSCRIPTION INITIATION FACTOR TFIID"/>
    <property type="match status" value="1"/>
</dbReference>
<evidence type="ECO:0000256" key="1">
    <source>
        <dbReference type="PROSITE-ProRule" id="PRU00221"/>
    </source>
</evidence>
<protein>
    <submittedName>
        <fullName evidence="3">Uncharacterized protein</fullName>
    </submittedName>
</protein>
<keyword evidence="4" id="KW-1185">Reference proteome</keyword>
<dbReference type="Proteomes" id="UP000023152">
    <property type="component" value="Unassembled WGS sequence"/>
</dbReference>
<evidence type="ECO:0000313" key="4">
    <source>
        <dbReference type="Proteomes" id="UP000023152"/>
    </source>
</evidence>
<dbReference type="SUPFAM" id="SSF50978">
    <property type="entry name" value="WD40 repeat-like"/>
    <property type="match status" value="1"/>
</dbReference>
<dbReference type="SMART" id="SM00320">
    <property type="entry name" value="WD40"/>
    <property type="match status" value="2"/>
</dbReference>
<dbReference type="InterPro" id="IPR001680">
    <property type="entry name" value="WD40_rpt"/>
</dbReference>
<proteinExistence type="predicted"/>
<feature type="repeat" description="WD" evidence="1">
    <location>
        <begin position="97"/>
        <end position="138"/>
    </location>
</feature>
<dbReference type="InterPro" id="IPR036322">
    <property type="entry name" value="WD40_repeat_dom_sf"/>
</dbReference>